<evidence type="ECO:0000313" key="2">
    <source>
        <dbReference type="EMBL" id="THU60567.1"/>
    </source>
</evidence>
<name>A0A4S8JF71_MUSBA</name>
<organism evidence="2 3">
    <name type="scientific">Musa balbisiana</name>
    <name type="common">Banana</name>
    <dbReference type="NCBI Taxonomy" id="52838"/>
    <lineage>
        <taxon>Eukaryota</taxon>
        <taxon>Viridiplantae</taxon>
        <taxon>Streptophyta</taxon>
        <taxon>Embryophyta</taxon>
        <taxon>Tracheophyta</taxon>
        <taxon>Spermatophyta</taxon>
        <taxon>Magnoliopsida</taxon>
        <taxon>Liliopsida</taxon>
        <taxon>Zingiberales</taxon>
        <taxon>Musaceae</taxon>
        <taxon>Musa</taxon>
    </lineage>
</organism>
<dbReference type="Proteomes" id="UP000317650">
    <property type="component" value="Chromosome 7"/>
</dbReference>
<feature type="compositionally biased region" description="Polar residues" evidence="1">
    <location>
        <begin position="75"/>
        <end position="86"/>
    </location>
</feature>
<dbReference type="EMBL" id="PYDT01000005">
    <property type="protein sequence ID" value="THU60567.1"/>
    <property type="molecule type" value="Genomic_DNA"/>
</dbReference>
<reference evidence="2 3" key="1">
    <citation type="journal article" date="2019" name="Nat. Plants">
        <title>Genome sequencing of Musa balbisiana reveals subgenome evolution and function divergence in polyploid bananas.</title>
        <authorList>
            <person name="Yao X."/>
        </authorList>
    </citation>
    <scope>NUCLEOTIDE SEQUENCE [LARGE SCALE GENOMIC DNA]</scope>
    <source>
        <strain evidence="3">cv. DH-PKW</strain>
        <tissue evidence="2">Leaves</tissue>
    </source>
</reference>
<dbReference type="InterPro" id="IPR012862">
    <property type="entry name" value="DUF1635"/>
</dbReference>
<feature type="region of interest" description="Disordered" evidence="1">
    <location>
        <begin position="26"/>
        <end position="86"/>
    </location>
</feature>
<comment type="caution">
    <text evidence="2">The sequence shown here is derived from an EMBL/GenBank/DDBJ whole genome shotgun (WGS) entry which is preliminary data.</text>
</comment>
<dbReference type="AlphaFoldDB" id="A0A4S8JF71"/>
<accession>A0A4S8JF71</accession>
<sequence>MKKALPERGKFQQAVLRAGQLLQTVMSAGSPPSRHPQVPSAAINPDLLRKRRMEEGRRSHQGWCRMKPAAPLRTLPSTQMSSLPDE</sequence>
<evidence type="ECO:0000313" key="3">
    <source>
        <dbReference type="Proteomes" id="UP000317650"/>
    </source>
</evidence>
<evidence type="ECO:0000256" key="1">
    <source>
        <dbReference type="SAM" id="MobiDB-lite"/>
    </source>
</evidence>
<gene>
    <name evidence="2" type="ORF">C4D60_Mb07t14140</name>
</gene>
<keyword evidence="3" id="KW-1185">Reference proteome</keyword>
<dbReference type="Pfam" id="PF07795">
    <property type="entry name" value="DUF1635"/>
    <property type="match status" value="1"/>
</dbReference>
<proteinExistence type="predicted"/>
<protein>
    <submittedName>
        <fullName evidence="2">Uncharacterized protein</fullName>
    </submittedName>
</protein>